<evidence type="ECO:0008006" key="5">
    <source>
        <dbReference type="Google" id="ProtNLM"/>
    </source>
</evidence>
<name>A0A149QXI3_9PROT</name>
<dbReference type="AlphaFoldDB" id="A0A149QXI3"/>
<feature type="region of interest" description="Disordered" evidence="1">
    <location>
        <begin position="151"/>
        <end position="208"/>
    </location>
</feature>
<feature type="chain" id="PRO_5007553040" description="Type IV pilus biogenesis protein PilP" evidence="2">
    <location>
        <begin position="23"/>
        <end position="294"/>
    </location>
</feature>
<keyword evidence="2" id="KW-0732">Signal</keyword>
<evidence type="ECO:0000313" key="4">
    <source>
        <dbReference type="Proteomes" id="UP000075573"/>
    </source>
</evidence>
<accession>A0A149QXI3</accession>
<dbReference type="EMBL" id="LHZB01000104">
    <property type="protein sequence ID" value="KXV02038.1"/>
    <property type="molecule type" value="Genomic_DNA"/>
</dbReference>
<organism evidence="3 4">
    <name type="scientific">Gluconobacter potus</name>
    <dbReference type="NCBI Taxonomy" id="2724927"/>
    <lineage>
        <taxon>Bacteria</taxon>
        <taxon>Pseudomonadati</taxon>
        <taxon>Pseudomonadota</taxon>
        <taxon>Alphaproteobacteria</taxon>
        <taxon>Acetobacterales</taxon>
        <taxon>Acetobacteraceae</taxon>
        <taxon>Gluconobacter</taxon>
    </lineage>
</organism>
<feature type="compositionally biased region" description="Low complexity" evidence="1">
    <location>
        <begin position="151"/>
        <end position="176"/>
    </location>
</feature>
<sequence>MGLGVSSFALMTALFMNMPAHAQSVGQGGMGGGKQDQIAVLPPTGQGMRPNPFPSSVAPPLSIPASDRKMTVSGQHVEAQVDKAVTDTTDRLDGVDVGSGNLKAPEVNMTELEEDLAAEKKLRRMELLQKEAEASMKLWGTTYDGKREMVAASPQTASATPAASQGPAATASTAGGFPFVPPQAKTMQSVLEQATSDKAEPSHPERQPYPVVSSITGMGKDVSAIVLVPYVGVVQAKVGTVLPDSRHLKIVSIGSEVEVTNESGEQIVLGNGTAVPSTHPDPSSKNGNNPFRIR</sequence>
<evidence type="ECO:0000256" key="1">
    <source>
        <dbReference type="SAM" id="MobiDB-lite"/>
    </source>
</evidence>
<dbReference type="Proteomes" id="UP000075573">
    <property type="component" value="Unassembled WGS sequence"/>
</dbReference>
<evidence type="ECO:0000256" key="2">
    <source>
        <dbReference type="SAM" id="SignalP"/>
    </source>
</evidence>
<proteinExistence type="predicted"/>
<dbReference type="PATRIC" id="fig|442.7.peg.2349"/>
<feature type="signal peptide" evidence="2">
    <location>
        <begin position="1"/>
        <end position="22"/>
    </location>
</feature>
<protein>
    <recommendedName>
        <fullName evidence="5">Type IV pilus biogenesis protein PilP</fullName>
    </recommendedName>
</protein>
<feature type="compositionally biased region" description="Polar residues" evidence="1">
    <location>
        <begin position="185"/>
        <end position="194"/>
    </location>
</feature>
<comment type="caution">
    <text evidence="3">The sequence shown here is derived from an EMBL/GenBank/DDBJ whole genome shotgun (WGS) entry which is preliminary data.</text>
</comment>
<reference evidence="3 4" key="1">
    <citation type="submission" date="2015-06" db="EMBL/GenBank/DDBJ databases">
        <title>Improved classification and identification of acetic acid bacteria using matrix-assisted laser desorption/ionization time-of-flight mass spectrometry; Gluconobacter nephelii and Gluconobacter uchimurae are later heterotypic synonyms of Gluconobacter japonicus and Gluconobacter oxydans, respectively.</title>
        <authorList>
            <person name="Li L."/>
            <person name="Cleenwerck I."/>
            <person name="De Vuyst L."/>
            <person name="Vandamme P."/>
        </authorList>
    </citation>
    <scope>NUCLEOTIDE SEQUENCE [LARGE SCALE GENOMIC DNA]</scope>
    <source>
        <strain evidence="3 4">LMG 1764</strain>
    </source>
</reference>
<feature type="compositionally biased region" description="Polar residues" evidence="1">
    <location>
        <begin position="274"/>
        <end position="294"/>
    </location>
</feature>
<feature type="compositionally biased region" description="Basic and acidic residues" evidence="1">
    <location>
        <begin position="195"/>
        <end position="206"/>
    </location>
</feature>
<gene>
    <name evidence="3" type="ORF">AD929_04340</name>
</gene>
<feature type="region of interest" description="Disordered" evidence="1">
    <location>
        <begin position="270"/>
        <end position="294"/>
    </location>
</feature>
<evidence type="ECO:0000313" key="3">
    <source>
        <dbReference type="EMBL" id="KXV02038.1"/>
    </source>
</evidence>